<keyword evidence="2" id="KW-0808">Transferase</keyword>
<dbReference type="InterPro" id="IPR001077">
    <property type="entry name" value="COMT_C"/>
</dbReference>
<dbReference type="InterPro" id="IPR036388">
    <property type="entry name" value="WH-like_DNA-bd_sf"/>
</dbReference>
<proteinExistence type="predicted"/>
<dbReference type="OrthoDB" id="1606438at2759"/>
<comment type="caution">
    <text evidence="5">The sequence shown here is derived from an EMBL/GenBank/DDBJ whole genome shotgun (WGS) entry which is preliminary data.</text>
</comment>
<keyword evidence="6" id="KW-1185">Reference proteome</keyword>
<keyword evidence="3" id="KW-0949">S-adenosyl-L-methionine</keyword>
<evidence type="ECO:0000313" key="6">
    <source>
        <dbReference type="Proteomes" id="UP000813427"/>
    </source>
</evidence>
<keyword evidence="1 5" id="KW-0489">Methyltransferase</keyword>
<evidence type="ECO:0000256" key="2">
    <source>
        <dbReference type="ARBA" id="ARBA00022679"/>
    </source>
</evidence>
<organism evidence="5 6">
    <name type="scientific">Fusarium tricinctum</name>
    <dbReference type="NCBI Taxonomy" id="61284"/>
    <lineage>
        <taxon>Eukaryota</taxon>
        <taxon>Fungi</taxon>
        <taxon>Dikarya</taxon>
        <taxon>Ascomycota</taxon>
        <taxon>Pezizomycotina</taxon>
        <taxon>Sordariomycetes</taxon>
        <taxon>Hypocreomycetidae</taxon>
        <taxon>Hypocreales</taxon>
        <taxon>Nectriaceae</taxon>
        <taxon>Fusarium</taxon>
        <taxon>Fusarium tricinctum species complex</taxon>
    </lineage>
</organism>
<dbReference type="Proteomes" id="UP000813427">
    <property type="component" value="Unassembled WGS sequence"/>
</dbReference>
<protein>
    <submittedName>
        <fullName evidence="5">S-adenosyl-L-methionine-dependent methyltransferase</fullName>
    </submittedName>
</protein>
<evidence type="ECO:0000256" key="1">
    <source>
        <dbReference type="ARBA" id="ARBA00022603"/>
    </source>
</evidence>
<dbReference type="PANTHER" id="PTHR43712:SF16">
    <property type="entry name" value="O-METHYLTRANSFERASE ELCB"/>
    <property type="match status" value="1"/>
</dbReference>
<dbReference type="InterPro" id="IPR029063">
    <property type="entry name" value="SAM-dependent_MTases_sf"/>
</dbReference>
<dbReference type="InterPro" id="IPR016461">
    <property type="entry name" value="COMT-like"/>
</dbReference>
<dbReference type="Gene3D" id="3.40.50.150">
    <property type="entry name" value="Vaccinia Virus protein VP39"/>
    <property type="match status" value="1"/>
</dbReference>
<accession>A0A8K0RZ59</accession>
<dbReference type="AlphaFoldDB" id="A0A8K0RZ59"/>
<dbReference type="Gene3D" id="1.10.10.10">
    <property type="entry name" value="Winged helix-like DNA-binding domain superfamily/Winged helix DNA-binding domain"/>
    <property type="match status" value="1"/>
</dbReference>
<dbReference type="Pfam" id="PF00891">
    <property type="entry name" value="Methyltransf_2"/>
    <property type="match status" value="1"/>
</dbReference>
<feature type="domain" description="O-methyltransferase C-terminal" evidence="4">
    <location>
        <begin position="187"/>
        <end position="398"/>
    </location>
</feature>
<reference evidence="5" key="1">
    <citation type="journal article" date="2021" name="Nat. Commun.">
        <title>Genetic determinants of endophytism in the Arabidopsis root mycobiome.</title>
        <authorList>
            <person name="Mesny F."/>
            <person name="Miyauchi S."/>
            <person name="Thiergart T."/>
            <person name="Pickel B."/>
            <person name="Atanasova L."/>
            <person name="Karlsson M."/>
            <person name="Huettel B."/>
            <person name="Barry K.W."/>
            <person name="Haridas S."/>
            <person name="Chen C."/>
            <person name="Bauer D."/>
            <person name="Andreopoulos W."/>
            <person name="Pangilinan J."/>
            <person name="LaButti K."/>
            <person name="Riley R."/>
            <person name="Lipzen A."/>
            <person name="Clum A."/>
            <person name="Drula E."/>
            <person name="Henrissat B."/>
            <person name="Kohler A."/>
            <person name="Grigoriev I.V."/>
            <person name="Martin F.M."/>
            <person name="Hacquard S."/>
        </authorList>
    </citation>
    <scope>NUCLEOTIDE SEQUENCE</scope>
    <source>
        <strain evidence="5">MPI-SDFR-AT-0068</strain>
    </source>
</reference>
<dbReference type="EMBL" id="JAGPXF010000004">
    <property type="protein sequence ID" value="KAH7245369.1"/>
    <property type="molecule type" value="Genomic_DNA"/>
</dbReference>
<name>A0A8K0RZ59_9HYPO</name>
<dbReference type="SUPFAM" id="SSF53335">
    <property type="entry name" value="S-adenosyl-L-methionine-dependent methyltransferases"/>
    <property type="match status" value="1"/>
</dbReference>
<dbReference type="GO" id="GO:0008171">
    <property type="term" value="F:O-methyltransferase activity"/>
    <property type="evidence" value="ECO:0007669"/>
    <property type="project" value="InterPro"/>
</dbReference>
<dbReference type="GO" id="GO:0032259">
    <property type="term" value="P:methylation"/>
    <property type="evidence" value="ECO:0007669"/>
    <property type="project" value="UniProtKB-KW"/>
</dbReference>
<dbReference type="SUPFAM" id="SSF46785">
    <property type="entry name" value="Winged helix' DNA-binding domain"/>
    <property type="match status" value="1"/>
</dbReference>
<dbReference type="PROSITE" id="PS51683">
    <property type="entry name" value="SAM_OMT_II"/>
    <property type="match status" value="1"/>
</dbReference>
<sequence length="422" mass="47262">MGSEQKSVLLQLAQSVLQTTSTIVRQLQDTNQEEPSFDQNSPSIQSDADYEANRIQLNEAATNLLRLVNGPVNEFRRIHLIIYDIAAYQAALELQFFRYVPLDGKISLSDLAQKVGMDEDRCGRIIRLLAAHHIFNEVETDVFEHIAGSALIARDTDMEAMLLMQYDELHNASTATSTCIKEAPFVSDGTSYPFQTFYGKSTYAWYAENPDKAGRFAKAMAALTQMDRSIAMLCDDFPWGKLGAPGKVVDMGGGSGHVSMHLASHFDNLEFVVQDSNTSALAEGKAKVGSDIAPRVTFMHHDFFGEQTITDANAFFLRQCLHNWNYGDCIKVIRALVPALEKCKPGTRILINEIILPERNEMPKFEEYLSRQVDMCMFVVAGAKERSRKQFEKILKEADSRLEVVKVHGTRTMGLLEVCLRG</sequence>
<dbReference type="InterPro" id="IPR036390">
    <property type="entry name" value="WH_DNA-bd_sf"/>
</dbReference>
<gene>
    <name evidence="5" type="ORF">BKA59DRAFT_171247</name>
</gene>
<dbReference type="PANTHER" id="PTHR43712">
    <property type="entry name" value="PUTATIVE (AFU_ORTHOLOGUE AFUA_4G14580)-RELATED"/>
    <property type="match status" value="1"/>
</dbReference>
<evidence type="ECO:0000259" key="4">
    <source>
        <dbReference type="Pfam" id="PF00891"/>
    </source>
</evidence>
<evidence type="ECO:0000313" key="5">
    <source>
        <dbReference type="EMBL" id="KAH7245369.1"/>
    </source>
</evidence>
<evidence type="ECO:0000256" key="3">
    <source>
        <dbReference type="ARBA" id="ARBA00022691"/>
    </source>
</evidence>